<organism evidence="1">
    <name type="scientific">Arundo donax</name>
    <name type="common">Giant reed</name>
    <name type="synonym">Donax arundinaceus</name>
    <dbReference type="NCBI Taxonomy" id="35708"/>
    <lineage>
        <taxon>Eukaryota</taxon>
        <taxon>Viridiplantae</taxon>
        <taxon>Streptophyta</taxon>
        <taxon>Embryophyta</taxon>
        <taxon>Tracheophyta</taxon>
        <taxon>Spermatophyta</taxon>
        <taxon>Magnoliopsida</taxon>
        <taxon>Liliopsida</taxon>
        <taxon>Poales</taxon>
        <taxon>Poaceae</taxon>
        <taxon>PACMAD clade</taxon>
        <taxon>Arundinoideae</taxon>
        <taxon>Arundineae</taxon>
        <taxon>Arundo</taxon>
    </lineage>
</organism>
<protein>
    <submittedName>
        <fullName evidence="1">FAD6</fullName>
    </submittedName>
</protein>
<reference evidence="1" key="2">
    <citation type="journal article" date="2015" name="Data Brief">
        <title>Shoot transcriptome of the giant reed, Arundo donax.</title>
        <authorList>
            <person name="Barrero R.A."/>
            <person name="Guerrero F.D."/>
            <person name="Moolhuijzen P."/>
            <person name="Goolsby J.A."/>
            <person name="Tidwell J."/>
            <person name="Bellgard S.E."/>
            <person name="Bellgard M.I."/>
        </authorList>
    </citation>
    <scope>NUCLEOTIDE SEQUENCE</scope>
    <source>
        <tissue evidence="1">Shoot tissue taken approximately 20 cm above the soil surface</tissue>
    </source>
</reference>
<evidence type="ECO:0000313" key="1">
    <source>
        <dbReference type="EMBL" id="JAD96262.1"/>
    </source>
</evidence>
<dbReference type="AlphaFoldDB" id="A0A0A9EJN6"/>
<sequence>MTSMCMSHTIFLQEYQVITFALPMTPSNRTGASMSMRPTGIGD</sequence>
<reference evidence="1" key="1">
    <citation type="submission" date="2014-09" db="EMBL/GenBank/DDBJ databases">
        <authorList>
            <person name="Magalhaes I.L.F."/>
            <person name="Oliveira U."/>
            <person name="Santos F.R."/>
            <person name="Vidigal T.H.D.A."/>
            <person name="Brescovit A.D."/>
            <person name="Santos A.J."/>
        </authorList>
    </citation>
    <scope>NUCLEOTIDE SEQUENCE</scope>
    <source>
        <tissue evidence="1">Shoot tissue taken approximately 20 cm above the soil surface</tissue>
    </source>
</reference>
<accession>A0A0A9EJN6</accession>
<dbReference type="EMBL" id="GBRH01201633">
    <property type="protein sequence ID" value="JAD96262.1"/>
    <property type="molecule type" value="Transcribed_RNA"/>
</dbReference>
<name>A0A0A9EJN6_ARUDO</name>
<proteinExistence type="predicted"/>